<accession>A0A913YHJ2</accession>
<feature type="transmembrane region" description="Helical" evidence="1">
    <location>
        <begin position="20"/>
        <end position="43"/>
    </location>
</feature>
<proteinExistence type="predicted"/>
<evidence type="ECO:0000313" key="3">
    <source>
        <dbReference type="Proteomes" id="UP000887567"/>
    </source>
</evidence>
<sequence>NLTARKSAKHLKVRQHGRHFVLRQVSAGLCPLYFSLFLCFLPFNIDQKIDGRALLRLAKEGTIEQLNACGLKTVGEQMKLRDFVLPLEEPFKLTRKKPTIAQIKSMTDLNQRLYKAKRNEVAKQATKKWPGNVIPLFRKNKAASKELENLVSQLDETCSFPPASFDKDGIRQHILDVLNERRRKIREGHDYTQFG</sequence>
<dbReference type="AlphaFoldDB" id="A0A913YHJ2"/>
<dbReference type="OrthoDB" id="5988409at2759"/>
<protein>
    <submittedName>
        <fullName evidence="2">Uncharacterized protein</fullName>
    </submittedName>
</protein>
<dbReference type="Proteomes" id="UP000887567">
    <property type="component" value="Unplaced"/>
</dbReference>
<keyword evidence="1" id="KW-1133">Transmembrane helix</keyword>
<dbReference type="OMA" id="DGIRQHI"/>
<reference evidence="2" key="1">
    <citation type="submission" date="2022-11" db="UniProtKB">
        <authorList>
            <consortium name="EnsemblMetazoa"/>
        </authorList>
    </citation>
    <scope>IDENTIFICATION</scope>
</reference>
<keyword evidence="3" id="KW-1185">Reference proteome</keyword>
<dbReference type="EnsemblMetazoa" id="XM_028659034.1">
    <property type="protein sequence ID" value="XP_028514835.1"/>
    <property type="gene ID" value="LOC110239005"/>
</dbReference>
<name>A0A913YHJ2_EXADI</name>
<evidence type="ECO:0000313" key="2">
    <source>
        <dbReference type="EnsemblMetazoa" id="XP_028514835.1"/>
    </source>
</evidence>
<keyword evidence="1" id="KW-0812">Transmembrane</keyword>
<keyword evidence="1" id="KW-0472">Membrane</keyword>
<evidence type="ECO:0000256" key="1">
    <source>
        <dbReference type="SAM" id="Phobius"/>
    </source>
</evidence>
<dbReference type="GeneID" id="110239005"/>
<dbReference type="RefSeq" id="XP_028514835.1">
    <property type="nucleotide sequence ID" value="XM_028659034.1"/>
</dbReference>
<organism evidence="2 3">
    <name type="scientific">Exaiptasia diaphana</name>
    <name type="common">Tropical sea anemone</name>
    <name type="synonym">Aiptasia pulchella</name>
    <dbReference type="NCBI Taxonomy" id="2652724"/>
    <lineage>
        <taxon>Eukaryota</taxon>
        <taxon>Metazoa</taxon>
        <taxon>Cnidaria</taxon>
        <taxon>Anthozoa</taxon>
        <taxon>Hexacorallia</taxon>
        <taxon>Actiniaria</taxon>
        <taxon>Aiptasiidae</taxon>
        <taxon>Exaiptasia</taxon>
    </lineage>
</organism>
<dbReference type="KEGG" id="epa:110239005"/>